<evidence type="ECO:0000256" key="3">
    <source>
        <dbReference type="ARBA" id="ARBA00022989"/>
    </source>
</evidence>
<protein>
    <submittedName>
        <fullName evidence="8">O-Antigen ligase</fullName>
    </submittedName>
</protein>
<feature type="transmembrane region" description="Helical" evidence="6">
    <location>
        <begin position="186"/>
        <end position="203"/>
    </location>
</feature>
<feature type="transmembrane region" description="Helical" evidence="6">
    <location>
        <begin position="210"/>
        <end position="226"/>
    </location>
</feature>
<dbReference type="EMBL" id="FRBW01000001">
    <property type="protein sequence ID" value="SHL72346.1"/>
    <property type="molecule type" value="Genomic_DNA"/>
</dbReference>
<evidence type="ECO:0000256" key="1">
    <source>
        <dbReference type="ARBA" id="ARBA00004141"/>
    </source>
</evidence>
<evidence type="ECO:0000259" key="7">
    <source>
        <dbReference type="Pfam" id="PF04932"/>
    </source>
</evidence>
<sequence>MSASAADFGGLAQGARQGGGPGGRPASHGQPGLVLRGQQIGNGALWLAAFLSGFVIREPAPYELYMLGLLVVWLAFGLKLRREFGPLIVCLMLYISGGLASMPLAREFNDALIYTVVTGFLIVTAIFYAAVLAERPDRYRMIEKGYLASSVLVAFFGIAGYFHLFPGAGFFTLYERARGTFQDPNVFGPFLALPAVLLIQRMLSASIPRLLLLAIPLGILVLGIFLSFSRGAWIVLIVASAIVYLLALVTERNPSRRLRLIVLGALGLLGVIALIGIALSIDSVAQMFQQRAKLVQSYDGARLGRFARYTLGFQMVMERPLGLGALEFNKYFPEDEHNVYLKGFTTYGWLGGTVYLLFIGWTLKRLFPLLFKQRPWTLFLHSVFGVLCAHVILSAIIDTDHWRHVYMLYGIAWGLIAADKLEQRRQGSPPMRRRPVDQAPSRRLRLGGEPVR</sequence>
<dbReference type="InterPro" id="IPR051533">
    <property type="entry name" value="WaaL-like"/>
</dbReference>
<feature type="transmembrane region" description="Helical" evidence="6">
    <location>
        <begin position="344"/>
        <end position="363"/>
    </location>
</feature>
<feature type="transmembrane region" description="Helical" evidence="6">
    <location>
        <begin position="111"/>
        <end position="133"/>
    </location>
</feature>
<comment type="subcellular location">
    <subcellularLocation>
        <location evidence="1">Membrane</location>
        <topology evidence="1">Multi-pass membrane protein</topology>
    </subcellularLocation>
</comment>
<accession>A0A1M7CYL0</accession>
<evidence type="ECO:0000313" key="8">
    <source>
        <dbReference type="EMBL" id="SHL72346.1"/>
    </source>
</evidence>
<feature type="transmembrane region" description="Helical" evidence="6">
    <location>
        <begin position="87"/>
        <end position="105"/>
    </location>
</feature>
<dbReference type="GO" id="GO:0016874">
    <property type="term" value="F:ligase activity"/>
    <property type="evidence" value="ECO:0007669"/>
    <property type="project" value="UniProtKB-KW"/>
</dbReference>
<dbReference type="RefSeq" id="WP_208979980.1">
    <property type="nucleotide sequence ID" value="NZ_FRBW01000001.1"/>
</dbReference>
<dbReference type="InterPro" id="IPR007016">
    <property type="entry name" value="O-antigen_ligase-rel_domated"/>
</dbReference>
<name>A0A1M7CYL0_9HYPH</name>
<keyword evidence="8" id="KW-0436">Ligase</keyword>
<proteinExistence type="predicted"/>
<evidence type="ECO:0000256" key="6">
    <source>
        <dbReference type="SAM" id="Phobius"/>
    </source>
</evidence>
<keyword evidence="3 6" id="KW-1133">Transmembrane helix</keyword>
<keyword evidence="2 6" id="KW-0812">Transmembrane</keyword>
<feature type="transmembrane region" description="Helical" evidence="6">
    <location>
        <begin position="261"/>
        <end position="281"/>
    </location>
</feature>
<gene>
    <name evidence="8" type="ORF">SAMN05444272_1315</name>
</gene>
<keyword evidence="4 6" id="KW-0472">Membrane</keyword>
<dbReference type="PANTHER" id="PTHR37422">
    <property type="entry name" value="TEICHURONIC ACID BIOSYNTHESIS PROTEIN TUAE"/>
    <property type="match status" value="1"/>
</dbReference>
<dbReference type="Pfam" id="PF04932">
    <property type="entry name" value="Wzy_C"/>
    <property type="match status" value="1"/>
</dbReference>
<evidence type="ECO:0000256" key="4">
    <source>
        <dbReference type="ARBA" id="ARBA00023136"/>
    </source>
</evidence>
<dbReference type="Proteomes" id="UP000186002">
    <property type="component" value="Unassembled WGS sequence"/>
</dbReference>
<evidence type="ECO:0000256" key="2">
    <source>
        <dbReference type="ARBA" id="ARBA00022692"/>
    </source>
</evidence>
<feature type="transmembrane region" description="Helical" evidence="6">
    <location>
        <begin position="145"/>
        <end position="166"/>
    </location>
</feature>
<dbReference type="GO" id="GO:0016020">
    <property type="term" value="C:membrane"/>
    <property type="evidence" value="ECO:0007669"/>
    <property type="project" value="UniProtKB-SubCell"/>
</dbReference>
<evidence type="ECO:0000256" key="5">
    <source>
        <dbReference type="SAM" id="MobiDB-lite"/>
    </source>
</evidence>
<evidence type="ECO:0000313" key="9">
    <source>
        <dbReference type="Proteomes" id="UP000186002"/>
    </source>
</evidence>
<organism evidence="8 9">
    <name type="scientific">Roseibium suaedae</name>
    <dbReference type="NCBI Taxonomy" id="735517"/>
    <lineage>
        <taxon>Bacteria</taxon>
        <taxon>Pseudomonadati</taxon>
        <taxon>Pseudomonadota</taxon>
        <taxon>Alphaproteobacteria</taxon>
        <taxon>Hyphomicrobiales</taxon>
        <taxon>Stappiaceae</taxon>
        <taxon>Roseibium</taxon>
    </lineage>
</organism>
<dbReference type="STRING" id="735517.SAMN05444272_1315"/>
<feature type="transmembrane region" description="Helical" evidence="6">
    <location>
        <begin position="375"/>
        <end position="397"/>
    </location>
</feature>
<reference evidence="8 9" key="1">
    <citation type="submission" date="2016-11" db="EMBL/GenBank/DDBJ databases">
        <authorList>
            <person name="Jaros S."/>
            <person name="Januszkiewicz K."/>
            <person name="Wedrychowicz H."/>
        </authorList>
    </citation>
    <scope>NUCLEOTIDE SEQUENCE [LARGE SCALE GENOMIC DNA]</scope>
    <source>
        <strain evidence="8 9">DSM 22153</strain>
    </source>
</reference>
<feature type="transmembrane region" description="Helical" evidence="6">
    <location>
        <begin position="232"/>
        <end position="249"/>
    </location>
</feature>
<keyword evidence="9" id="KW-1185">Reference proteome</keyword>
<feature type="transmembrane region" description="Helical" evidence="6">
    <location>
        <begin position="62"/>
        <end position="80"/>
    </location>
</feature>
<dbReference type="PANTHER" id="PTHR37422:SF21">
    <property type="entry name" value="EXOQ-LIKE PROTEIN"/>
    <property type="match status" value="1"/>
</dbReference>
<feature type="domain" description="O-antigen ligase-related" evidence="7">
    <location>
        <begin position="218"/>
        <end position="356"/>
    </location>
</feature>
<dbReference type="AlphaFoldDB" id="A0A1M7CYL0"/>
<feature type="region of interest" description="Disordered" evidence="5">
    <location>
        <begin position="424"/>
        <end position="452"/>
    </location>
</feature>